<dbReference type="AlphaFoldDB" id="A0A8H3M358"/>
<name>A0A8H3M358_9GLOM</name>
<evidence type="ECO:0000313" key="1">
    <source>
        <dbReference type="EMBL" id="GES97165.1"/>
    </source>
</evidence>
<dbReference type="EMBL" id="BLAL01000257">
    <property type="protein sequence ID" value="GES97165.1"/>
    <property type="molecule type" value="Genomic_DNA"/>
</dbReference>
<comment type="caution">
    <text evidence="1">The sequence shown here is derived from an EMBL/GenBank/DDBJ whole genome shotgun (WGS) entry which is preliminary data.</text>
</comment>
<gene>
    <name evidence="1" type="ORF">RCL2_002375300</name>
</gene>
<accession>A0A8H3M358</accession>
<proteinExistence type="predicted"/>
<organism evidence="1 2">
    <name type="scientific">Rhizophagus clarus</name>
    <dbReference type="NCBI Taxonomy" id="94130"/>
    <lineage>
        <taxon>Eukaryota</taxon>
        <taxon>Fungi</taxon>
        <taxon>Fungi incertae sedis</taxon>
        <taxon>Mucoromycota</taxon>
        <taxon>Glomeromycotina</taxon>
        <taxon>Glomeromycetes</taxon>
        <taxon>Glomerales</taxon>
        <taxon>Glomeraceae</taxon>
        <taxon>Rhizophagus</taxon>
    </lineage>
</organism>
<sequence>MYTLYRLTSPTNILIVSMVTWMIPPGGSTPIHNYINNLTSNDIQSLCNKHILFIDQVVLSDGYYLLTWDEVKEKHSSKYSGPIPKWFLRLEQDFTLIEHPINEWVYYWDNTKRDIVLGKTISRENDFSSSITYFQYYIPVLYSSCSSSYSSVRDPVTPT</sequence>
<evidence type="ECO:0000313" key="2">
    <source>
        <dbReference type="Proteomes" id="UP000615446"/>
    </source>
</evidence>
<dbReference type="OrthoDB" id="2480065at2759"/>
<reference evidence="1" key="1">
    <citation type="submission" date="2019-10" db="EMBL/GenBank/DDBJ databases">
        <title>Conservation and host-specific expression of non-tandemly repeated heterogenous ribosome RNA gene in arbuscular mycorrhizal fungi.</title>
        <authorList>
            <person name="Maeda T."/>
            <person name="Kobayashi Y."/>
            <person name="Nakagawa T."/>
            <person name="Ezawa T."/>
            <person name="Yamaguchi K."/>
            <person name="Bino T."/>
            <person name="Nishimoto Y."/>
            <person name="Shigenobu S."/>
            <person name="Kawaguchi M."/>
        </authorList>
    </citation>
    <scope>NUCLEOTIDE SEQUENCE</scope>
    <source>
        <strain evidence="1">HR1</strain>
    </source>
</reference>
<protein>
    <submittedName>
        <fullName evidence="1">Uncharacterized protein</fullName>
    </submittedName>
</protein>
<dbReference type="Proteomes" id="UP000615446">
    <property type="component" value="Unassembled WGS sequence"/>
</dbReference>